<organism evidence="2 3">
    <name type="scientific">Marivirga sericea</name>
    <dbReference type="NCBI Taxonomy" id="1028"/>
    <lineage>
        <taxon>Bacteria</taxon>
        <taxon>Pseudomonadati</taxon>
        <taxon>Bacteroidota</taxon>
        <taxon>Cytophagia</taxon>
        <taxon>Cytophagales</taxon>
        <taxon>Marivirgaceae</taxon>
        <taxon>Marivirga</taxon>
    </lineage>
</organism>
<dbReference type="RefSeq" id="WP_085515877.1">
    <property type="nucleotide sequence ID" value="NZ_FXAW01000001.1"/>
</dbReference>
<evidence type="ECO:0000313" key="3">
    <source>
        <dbReference type="Proteomes" id="UP000193804"/>
    </source>
</evidence>
<dbReference type="STRING" id="1028.SAMN05661096_00919"/>
<protein>
    <submittedName>
        <fullName evidence="2">Lipopolysaccharide-assembly</fullName>
    </submittedName>
</protein>
<name>A0A1X7IPN7_9BACT</name>
<dbReference type="PROSITE" id="PS51257">
    <property type="entry name" value="PROKAR_LIPOPROTEIN"/>
    <property type="match status" value="1"/>
</dbReference>
<dbReference type="GO" id="GO:0043165">
    <property type="term" value="P:Gram-negative-bacterium-type cell outer membrane assembly"/>
    <property type="evidence" value="ECO:0007669"/>
    <property type="project" value="InterPro"/>
</dbReference>
<feature type="signal peptide" evidence="1">
    <location>
        <begin position="1"/>
        <end position="20"/>
    </location>
</feature>
<feature type="chain" id="PRO_5012078299" evidence="1">
    <location>
        <begin position="21"/>
        <end position="175"/>
    </location>
</feature>
<sequence length="175" mass="19302">MTFRSILVFLFLALTTSSCGVYSFTGASISPDIKTMSIQYFYNDSGNGPPNLQQTFTEEIRDYYQQNTSLELVESNGDLQLEGSITGYTVKPIAVTASGNPNQADAAGATRLTITVKVTYVNTKDEVFNFDNKSFSFYADFDATSTTLTAEEDQLIETILDQIIIDIFNASVANW</sequence>
<keyword evidence="3" id="KW-1185">Reference proteome</keyword>
<accession>A0A1X7IPN7</accession>
<gene>
    <name evidence="2" type="ORF">SAMN05661096_00919</name>
</gene>
<dbReference type="Proteomes" id="UP000193804">
    <property type="component" value="Unassembled WGS sequence"/>
</dbReference>
<dbReference type="OrthoDB" id="9790776at2"/>
<dbReference type="AlphaFoldDB" id="A0A1X7IPN7"/>
<dbReference type="EMBL" id="FXAW01000001">
    <property type="protein sequence ID" value="SMG17075.1"/>
    <property type="molecule type" value="Genomic_DNA"/>
</dbReference>
<dbReference type="InterPro" id="IPR007485">
    <property type="entry name" value="LPS_assembly_LptE"/>
</dbReference>
<keyword evidence="1" id="KW-0732">Signal</keyword>
<dbReference type="Pfam" id="PF04390">
    <property type="entry name" value="LptE"/>
    <property type="match status" value="1"/>
</dbReference>
<reference evidence="3" key="1">
    <citation type="submission" date="2017-04" db="EMBL/GenBank/DDBJ databases">
        <authorList>
            <person name="Varghese N."/>
            <person name="Submissions S."/>
        </authorList>
    </citation>
    <scope>NUCLEOTIDE SEQUENCE [LARGE SCALE GENOMIC DNA]</scope>
    <source>
        <strain evidence="3">DSM 4125</strain>
    </source>
</reference>
<evidence type="ECO:0000256" key="1">
    <source>
        <dbReference type="SAM" id="SignalP"/>
    </source>
</evidence>
<dbReference type="GO" id="GO:0019867">
    <property type="term" value="C:outer membrane"/>
    <property type="evidence" value="ECO:0007669"/>
    <property type="project" value="InterPro"/>
</dbReference>
<evidence type="ECO:0000313" key="2">
    <source>
        <dbReference type="EMBL" id="SMG17075.1"/>
    </source>
</evidence>
<proteinExistence type="predicted"/>